<dbReference type="EMBL" id="RXIC02000141">
    <property type="protein sequence ID" value="KAB1200629.1"/>
    <property type="molecule type" value="Genomic_DNA"/>
</dbReference>
<sequence length="67" mass="7695">MPWVLGLVMVFYVAGIVSTLLMLGRSLLCYVTQSSWCLRLADLVYAAIILLNYRLKIPLLAWREVKH</sequence>
<dbReference type="AlphaFoldDB" id="A0A6A1UK36"/>
<gene>
    <name evidence="2" type="ORF">CJ030_MR0G006769</name>
</gene>
<dbReference type="OrthoDB" id="1936751at2759"/>
<evidence type="ECO:0000313" key="3">
    <source>
        <dbReference type="Proteomes" id="UP000516437"/>
    </source>
</evidence>
<keyword evidence="1" id="KW-0472">Membrane</keyword>
<evidence type="ECO:0000313" key="2">
    <source>
        <dbReference type="EMBL" id="KAB1200629.1"/>
    </source>
</evidence>
<keyword evidence="1" id="KW-0812">Transmembrane</keyword>
<evidence type="ECO:0000256" key="1">
    <source>
        <dbReference type="SAM" id="Phobius"/>
    </source>
</evidence>
<proteinExistence type="predicted"/>
<accession>A0A6A1UK36</accession>
<protein>
    <submittedName>
        <fullName evidence="2">Uncharacterized protein</fullName>
    </submittedName>
</protein>
<feature type="transmembrane region" description="Helical" evidence="1">
    <location>
        <begin position="6"/>
        <end position="24"/>
    </location>
</feature>
<reference evidence="2 3" key="1">
    <citation type="journal article" date="2019" name="Plant Biotechnol. J.">
        <title>The red bayberry genome and genetic basis of sex determination.</title>
        <authorList>
            <person name="Jia H.M."/>
            <person name="Jia H.J."/>
            <person name="Cai Q.L."/>
            <person name="Wang Y."/>
            <person name="Zhao H.B."/>
            <person name="Yang W.F."/>
            <person name="Wang G.Y."/>
            <person name="Li Y.H."/>
            <person name="Zhan D.L."/>
            <person name="Shen Y.T."/>
            <person name="Niu Q.F."/>
            <person name="Chang L."/>
            <person name="Qiu J."/>
            <person name="Zhao L."/>
            <person name="Xie H.B."/>
            <person name="Fu W.Y."/>
            <person name="Jin J."/>
            <person name="Li X.W."/>
            <person name="Jiao Y."/>
            <person name="Zhou C.C."/>
            <person name="Tu T."/>
            <person name="Chai C.Y."/>
            <person name="Gao J.L."/>
            <person name="Fan L.J."/>
            <person name="van de Weg E."/>
            <person name="Wang J.Y."/>
            <person name="Gao Z.S."/>
        </authorList>
    </citation>
    <scope>NUCLEOTIDE SEQUENCE [LARGE SCALE GENOMIC DNA]</scope>
    <source>
        <tissue evidence="2">Leaves</tissue>
    </source>
</reference>
<organism evidence="2 3">
    <name type="scientific">Morella rubra</name>
    <name type="common">Chinese bayberry</name>
    <dbReference type="NCBI Taxonomy" id="262757"/>
    <lineage>
        <taxon>Eukaryota</taxon>
        <taxon>Viridiplantae</taxon>
        <taxon>Streptophyta</taxon>
        <taxon>Embryophyta</taxon>
        <taxon>Tracheophyta</taxon>
        <taxon>Spermatophyta</taxon>
        <taxon>Magnoliopsida</taxon>
        <taxon>eudicotyledons</taxon>
        <taxon>Gunneridae</taxon>
        <taxon>Pentapetalae</taxon>
        <taxon>rosids</taxon>
        <taxon>fabids</taxon>
        <taxon>Fagales</taxon>
        <taxon>Myricaceae</taxon>
        <taxon>Morella</taxon>
    </lineage>
</organism>
<name>A0A6A1UK36_9ROSI</name>
<keyword evidence="1" id="KW-1133">Transmembrane helix</keyword>
<dbReference type="Proteomes" id="UP000516437">
    <property type="component" value="Unassembled WGS sequence"/>
</dbReference>
<keyword evidence="3" id="KW-1185">Reference proteome</keyword>
<comment type="caution">
    <text evidence="2">The sequence shown here is derived from an EMBL/GenBank/DDBJ whole genome shotgun (WGS) entry which is preliminary data.</text>
</comment>